<dbReference type="AlphaFoldDB" id="A0A830BTD8"/>
<feature type="compositionally biased region" description="Low complexity" evidence="1">
    <location>
        <begin position="26"/>
        <end position="56"/>
    </location>
</feature>
<gene>
    <name evidence="2" type="ORF">PHJA_000962500</name>
</gene>
<evidence type="ECO:0000313" key="3">
    <source>
        <dbReference type="Proteomes" id="UP000653305"/>
    </source>
</evidence>
<name>A0A830BTD8_9LAMI</name>
<keyword evidence="3" id="KW-1185">Reference proteome</keyword>
<dbReference type="EMBL" id="BMAC01000164">
    <property type="protein sequence ID" value="GFP88188.1"/>
    <property type="molecule type" value="Genomic_DNA"/>
</dbReference>
<accession>A0A830BTD8</accession>
<reference evidence="2" key="1">
    <citation type="submission" date="2020-07" db="EMBL/GenBank/DDBJ databases">
        <title>Ethylene signaling mediates host invasion by parasitic plants.</title>
        <authorList>
            <person name="Yoshida S."/>
        </authorList>
    </citation>
    <scope>NUCLEOTIDE SEQUENCE</scope>
    <source>
        <strain evidence="2">Okayama</strain>
    </source>
</reference>
<evidence type="ECO:0000313" key="2">
    <source>
        <dbReference type="EMBL" id="GFP88188.1"/>
    </source>
</evidence>
<keyword evidence="2" id="KW-0456">Lyase</keyword>
<proteinExistence type="predicted"/>
<organism evidence="2 3">
    <name type="scientific">Phtheirospermum japonicum</name>
    <dbReference type="NCBI Taxonomy" id="374723"/>
    <lineage>
        <taxon>Eukaryota</taxon>
        <taxon>Viridiplantae</taxon>
        <taxon>Streptophyta</taxon>
        <taxon>Embryophyta</taxon>
        <taxon>Tracheophyta</taxon>
        <taxon>Spermatophyta</taxon>
        <taxon>Magnoliopsida</taxon>
        <taxon>eudicotyledons</taxon>
        <taxon>Gunneridae</taxon>
        <taxon>Pentapetalae</taxon>
        <taxon>asterids</taxon>
        <taxon>lamiids</taxon>
        <taxon>Lamiales</taxon>
        <taxon>Orobanchaceae</taxon>
        <taxon>Orobanchaceae incertae sedis</taxon>
        <taxon>Phtheirospermum</taxon>
    </lineage>
</organism>
<feature type="region of interest" description="Disordered" evidence="1">
    <location>
        <begin position="1"/>
        <end position="90"/>
    </location>
</feature>
<feature type="compositionally biased region" description="Polar residues" evidence="1">
    <location>
        <begin position="1"/>
        <end position="11"/>
    </location>
</feature>
<sequence length="90" mass="9178">MTLSPYPTSPGSLRADPTPDPLAQVASPSMSSKPSSSLASAVASSSSSPKKASHSSMGQLSAKNWSPPPSTRPTTSSSCPWSCPPFSLRS</sequence>
<feature type="compositionally biased region" description="Low complexity" evidence="1">
    <location>
        <begin position="72"/>
        <end position="90"/>
    </location>
</feature>
<evidence type="ECO:0000256" key="1">
    <source>
        <dbReference type="SAM" id="MobiDB-lite"/>
    </source>
</evidence>
<comment type="caution">
    <text evidence="2">The sequence shown here is derived from an EMBL/GenBank/DDBJ whole genome shotgun (WGS) entry which is preliminary data.</text>
</comment>
<dbReference type="GO" id="GO:0016829">
    <property type="term" value="F:lyase activity"/>
    <property type="evidence" value="ECO:0007669"/>
    <property type="project" value="UniProtKB-KW"/>
</dbReference>
<protein>
    <submittedName>
        <fullName evidence="2">Phenylalanine ammonia-lyase 2</fullName>
    </submittedName>
</protein>
<dbReference type="Proteomes" id="UP000653305">
    <property type="component" value="Unassembled WGS sequence"/>
</dbReference>